<dbReference type="InterPro" id="IPR025901">
    <property type="entry name" value="Kinesin-assoc_MT-bd_dom"/>
</dbReference>
<sequence length="1211" mass="134842">MSGAARSQPPVRGLRRGMIRPPQRTTRASILNERADSPATALRPSNANTTRSIRSPSVQPTTGLKRKEREFEPQPVERTNIHVVVRCRGRNDREVKENSGVVVSAQGVKGTNLELSMGPNAMGNKEYHFDKVFSPAADQSIIYEDVVAPVLNEMLSGFNCTIFAYGQTGTGKTYTMSGDMDDTLGLLSDAAGIIPRVLYSLFKKLEDMESSVKCSFIELYNEELRDLLSSEDGTKLKIYEDGAKKGNHGTMVQGMGETYIHSASAGIKLLQEGSYKRQVAATKCNDLSSRSHTVFTITAFVKRKTEKGEEYISSGKLNLVDLAGSENIQRSGAENKRATEAGLINKSLLTLGRVINALVDGGPHIPYRESKLTRLLQDSLGGRTKTCIIATVSPARSNLEETISTLDYAFRAKNIRNKPQINSTISKKTMLREFTTEIEKLKTELIATRQRNGVYLSSGAYEEMTIESESRRILTEEQRAKIETMEANLKNKVQELFTLTSNFNDLKKDNDSTKLLLDQTEDLLEKTDIVLNNTKRSLEEESMLRKAHEETEESLYNIGTRLISTLGKSVSDVDCLHLKLRRRSDLQTLNREMWQSSASEVLDMSKVVDERIATFQYQQSKLLEDLSIRMEGFIAQELGRVKAGHSLISQSEVSFENVETATKAHTTECRDEMNEVLEEIKILREDVKQKVGEGLSGLSTAAERISGEVINELGQFHRQLHSSYISLGEEFKSVIDTLVSSLHSQKDDIHRLRSLVHEANSQSARASEEAMLKLQTTLDEERTAAETERATLLSDIKMLLDKSGRTQSARLDTKVNSVRSDMAASHALLQEADVEFGEHMDEWELQENKIITEALASESTVQKTIDDDWMNFDARNNKIQETARAVHRETEMIVNTQMEGIATQMQALDAFVMRARSQNDSHHESRISTLETLGCNIRESYKDIHNTLDVFGTQATTFRHEILDENEAIQEPIDNLTEDIRKPLAELQSNIQSKSLTEYTKTGETPQKTQYDYPSTLPRTELHDSLIARMRGTKERHGNSTDNDASPTVPSSPRLCSPIKSPTKAMVYQDGGNQVGSNSPPTNMNVKPTSSSSAGLREVDINVAAKQLSSASFSQSTDFSSSLRSCPDEIPGDTVCKDLIPPPSKRRITSSPLATSSIITGDSKLPQKVTGRRNATLNGLGMIMEGGENIPLSIQYENQLAQGRRLRRRPT</sequence>
<proteinExistence type="inferred from homology"/>
<name>A0A0H1B6M4_9EURO</name>
<evidence type="ECO:0000256" key="4">
    <source>
        <dbReference type="ARBA" id="ARBA00022618"/>
    </source>
</evidence>
<dbReference type="SUPFAM" id="SSF52540">
    <property type="entry name" value="P-loop containing nucleoside triphosphate hydrolases"/>
    <property type="match status" value="1"/>
</dbReference>
<evidence type="ECO:0000256" key="9">
    <source>
        <dbReference type="ARBA" id="ARBA00023054"/>
    </source>
</evidence>
<reference evidence="19" key="1">
    <citation type="journal article" date="2015" name="PLoS Genet.">
        <title>The dynamic genome and transcriptome of the human fungal pathogen Blastomyces and close relative Emmonsia.</title>
        <authorList>
            <person name="Munoz J.F."/>
            <person name="Gauthier G.M."/>
            <person name="Desjardins C.A."/>
            <person name="Gallo J.E."/>
            <person name="Holder J."/>
            <person name="Sullivan T.D."/>
            <person name="Marty A.J."/>
            <person name="Carmen J.C."/>
            <person name="Chen Z."/>
            <person name="Ding L."/>
            <person name="Gujja S."/>
            <person name="Magrini V."/>
            <person name="Misas E."/>
            <person name="Mitreva M."/>
            <person name="Priest M."/>
            <person name="Saif S."/>
            <person name="Whiston E.A."/>
            <person name="Young S."/>
            <person name="Zeng Q."/>
            <person name="Goldman W.E."/>
            <person name="Mardis E.R."/>
            <person name="Taylor J.W."/>
            <person name="McEwen J.G."/>
            <person name="Clay O.K."/>
            <person name="Klein B.S."/>
            <person name="Cuomo C.A."/>
        </authorList>
    </citation>
    <scope>NUCLEOTIDE SEQUENCE [LARGE SCALE GENOMIC DNA]</scope>
    <source>
        <strain evidence="19">UAMH 139</strain>
    </source>
</reference>
<dbReference type="GO" id="GO:0005524">
    <property type="term" value="F:ATP binding"/>
    <property type="evidence" value="ECO:0007669"/>
    <property type="project" value="UniProtKB-UniRule"/>
</dbReference>
<evidence type="ECO:0000256" key="16">
    <source>
        <dbReference type="SAM" id="MobiDB-lite"/>
    </source>
</evidence>
<dbReference type="InterPro" id="IPR019821">
    <property type="entry name" value="Kinesin_motor_CS"/>
</dbReference>
<dbReference type="EMBL" id="LDEV01002999">
    <property type="protein sequence ID" value="KLJ06652.1"/>
    <property type="molecule type" value="Genomic_DNA"/>
</dbReference>
<dbReference type="CDD" id="cd01364">
    <property type="entry name" value="KISc_BimC_Eg5"/>
    <property type="match status" value="1"/>
</dbReference>
<dbReference type="FunFam" id="3.40.850.10:FF:000051">
    <property type="entry name" value="Kinesin-like protein bimC"/>
    <property type="match status" value="1"/>
</dbReference>
<feature type="compositionally biased region" description="Polar residues" evidence="16">
    <location>
        <begin position="43"/>
        <end position="62"/>
    </location>
</feature>
<dbReference type="GO" id="GO:0008574">
    <property type="term" value="F:plus-end-directed microtubule motor activity"/>
    <property type="evidence" value="ECO:0007669"/>
    <property type="project" value="TreeGrafter"/>
</dbReference>
<keyword evidence="7" id="KW-0498">Mitosis</keyword>
<dbReference type="GO" id="GO:0007018">
    <property type="term" value="P:microtubule-based movement"/>
    <property type="evidence" value="ECO:0007669"/>
    <property type="project" value="InterPro"/>
</dbReference>
<dbReference type="InterPro" id="IPR047241">
    <property type="entry name" value="KIF11-like_kin_motor_dom"/>
</dbReference>
<dbReference type="Gene3D" id="3.40.850.10">
    <property type="entry name" value="Kinesin motor domain"/>
    <property type="match status" value="1"/>
</dbReference>
<evidence type="ECO:0000256" key="15">
    <source>
        <dbReference type="SAM" id="Coils"/>
    </source>
</evidence>
<evidence type="ECO:0000256" key="13">
    <source>
        <dbReference type="ARBA" id="ARBA00034704"/>
    </source>
</evidence>
<dbReference type="PRINTS" id="PR00380">
    <property type="entry name" value="KINESINHEAVY"/>
</dbReference>
<evidence type="ECO:0000313" key="18">
    <source>
        <dbReference type="EMBL" id="KLJ06652.1"/>
    </source>
</evidence>
<comment type="subcellular location">
    <subcellularLocation>
        <location evidence="1">Cytoplasm</location>
        <location evidence="1">Cytoskeleton</location>
    </subcellularLocation>
</comment>
<dbReference type="AlphaFoldDB" id="A0A0H1B6M4"/>
<evidence type="ECO:0000256" key="14">
    <source>
        <dbReference type="PROSITE-ProRule" id="PRU00283"/>
    </source>
</evidence>
<dbReference type="Pfam" id="PF00225">
    <property type="entry name" value="Kinesin"/>
    <property type="match status" value="1"/>
</dbReference>
<dbReference type="GO" id="GO:0051301">
    <property type="term" value="P:cell division"/>
    <property type="evidence" value="ECO:0007669"/>
    <property type="project" value="UniProtKB-KW"/>
</dbReference>
<accession>A0A0H1B6M4</accession>
<comment type="caution">
    <text evidence="18">The sequence shown here is derived from an EMBL/GenBank/DDBJ whole genome shotgun (WGS) entry which is preliminary data.</text>
</comment>
<comment type="similarity">
    <text evidence="13">Belongs to the TRAFAC class myosin-kinesin ATPase superfamily. Kinesin family. KIN-5/BimC subfamily.</text>
</comment>
<dbReference type="InterPro" id="IPR047149">
    <property type="entry name" value="KIF11-like"/>
</dbReference>
<dbReference type="STRING" id="2060906.A0A0H1B6M4"/>
<keyword evidence="4" id="KW-0132">Cell division</keyword>
<feature type="binding site" evidence="14">
    <location>
        <begin position="166"/>
        <end position="173"/>
    </location>
    <ligand>
        <name>ATP</name>
        <dbReference type="ChEBI" id="CHEBI:30616"/>
    </ligand>
</feature>
<evidence type="ECO:0000256" key="6">
    <source>
        <dbReference type="ARBA" id="ARBA00022741"/>
    </source>
</evidence>
<feature type="compositionally biased region" description="Polar residues" evidence="16">
    <location>
        <begin position="995"/>
        <end position="1013"/>
    </location>
</feature>
<dbReference type="PANTHER" id="PTHR47970">
    <property type="entry name" value="KINESIN-LIKE PROTEIN KIF11"/>
    <property type="match status" value="1"/>
</dbReference>
<evidence type="ECO:0000313" key="19">
    <source>
        <dbReference type="Proteomes" id="UP000053573"/>
    </source>
</evidence>
<gene>
    <name evidence="18" type="ORF">EMPG_17851</name>
</gene>
<dbReference type="GO" id="GO:0000073">
    <property type="term" value="P:initial mitotic spindle pole body separation"/>
    <property type="evidence" value="ECO:0007669"/>
    <property type="project" value="UniProtKB-ARBA"/>
</dbReference>
<organism evidence="18 19">
    <name type="scientific">Blastomyces silverae</name>
    <dbReference type="NCBI Taxonomy" id="2060906"/>
    <lineage>
        <taxon>Eukaryota</taxon>
        <taxon>Fungi</taxon>
        <taxon>Dikarya</taxon>
        <taxon>Ascomycota</taxon>
        <taxon>Pezizomycotina</taxon>
        <taxon>Eurotiomycetes</taxon>
        <taxon>Eurotiomycetidae</taxon>
        <taxon>Onygenales</taxon>
        <taxon>Ajellomycetaceae</taxon>
        <taxon>Blastomyces</taxon>
    </lineage>
</organism>
<dbReference type="GO" id="GO:0008017">
    <property type="term" value="F:microtubule binding"/>
    <property type="evidence" value="ECO:0007669"/>
    <property type="project" value="InterPro"/>
</dbReference>
<evidence type="ECO:0000256" key="8">
    <source>
        <dbReference type="ARBA" id="ARBA00022840"/>
    </source>
</evidence>
<keyword evidence="3" id="KW-0597">Phosphoprotein</keyword>
<evidence type="ECO:0000256" key="5">
    <source>
        <dbReference type="ARBA" id="ARBA00022701"/>
    </source>
</evidence>
<evidence type="ECO:0000256" key="12">
    <source>
        <dbReference type="ARBA" id="ARBA00023306"/>
    </source>
</evidence>
<keyword evidence="11" id="KW-0206">Cytoskeleton</keyword>
<dbReference type="PROSITE" id="PS50067">
    <property type="entry name" value="KINESIN_MOTOR_2"/>
    <property type="match status" value="1"/>
</dbReference>
<feature type="region of interest" description="Disordered" evidence="16">
    <location>
        <begin position="1033"/>
        <end position="1056"/>
    </location>
</feature>
<keyword evidence="8 14" id="KW-0067">ATP-binding</keyword>
<dbReference type="OrthoDB" id="3176171at2759"/>
<keyword evidence="19" id="KW-1185">Reference proteome</keyword>
<feature type="region of interest" description="Disordered" evidence="16">
    <location>
        <begin position="1074"/>
        <end position="1093"/>
    </location>
</feature>
<dbReference type="InterPro" id="IPR036961">
    <property type="entry name" value="Kinesin_motor_dom_sf"/>
</dbReference>
<dbReference type="GO" id="GO:0005634">
    <property type="term" value="C:nucleus"/>
    <property type="evidence" value="ECO:0007669"/>
    <property type="project" value="TreeGrafter"/>
</dbReference>
<keyword evidence="6 14" id="KW-0547">Nucleotide-binding</keyword>
<keyword evidence="12" id="KW-0131">Cell cycle</keyword>
<dbReference type="PANTHER" id="PTHR47970:SF12">
    <property type="entry name" value="KINESIN FAMILY MEMBER 11"/>
    <property type="match status" value="1"/>
</dbReference>
<feature type="region of interest" description="Disordered" evidence="16">
    <location>
        <begin position="1"/>
        <end position="75"/>
    </location>
</feature>
<dbReference type="InterPro" id="IPR001752">
    <property type="entry name" value="Kinesin_motor_dom"/>
</dbReference>
<evidence type="ECO:0000256" key="7">
    <source>
        <dbReference type="ARBA" id="ARBA00022776"/>
    </source>
</evidence>
<feature type="region of interest" description="Disordered" evidence="16">
    <location>
        <begin position="995"/>
        <end position="1017"/>
    </location>
</feature>
<evidence type="ECO:0000256" key="11">
    <source>
        <dbReference type="ARBA" id="ARBA00023212"/>
    </source>
</evidence>
<keyword evidence="10 14" id="KW-0505">Motor protein</keyword>
<protein>
    <submittedName>
        <fullName evidence="18">Kinesin family member 11</fullName>
    </submittedName>
</protein>
<keyword evidence="9 15" id="KW-0175">Coiled coil</keyword>
<keyword evidence="5" id="KW-0493">Microtubule</keyword>
<dbReference type="Proteomes" id="UP000053573">
    <property type="component" value="Unassembled WGS sequence"/>
</dbReference>
<feature type="coiled-coil region" evidence="15">
    <location>
        <begin position="666"/>
        <end position="693"/>
    </location>
</feature>
<evidence type="ECO:0000256" key="2">
    <source>
        <dbReference type="ARBA" id="ARBA00022490"/>
    </source>
</evidence>
<dbReference type="InterPro" id="IPR027417">
    <property type="entry name" value="P-loop_NTPase"/>
</dbReference>
<evidence type="ECO:0000256" key="3">
    <source>
        <dbReference type="ARBA" id="ARBA00022553"/>
    </source>
</evidence>
<dbReference type="SMART" id="SM00129">
    <property type="entry name" value="KISc"/>
    <property type="match status" value="1"/>
</dbReference>
<keyword evidence="2" id="KW-0963">Cytoplasm</keyword>
<evidence type="ECO:0000256" key="10">
    <source>
        <dbReference type="ARBA" id="ARBA00023175"/>
    </source>
</evidence>
<dbReference type="GO" id="GO:0005876">
    <property type="term" value="C:spindle microtubule"/>
    <property type="evidence" value="ECO:0007669"/>
    <property type="project" value="TreeGrafter"/>
</dbReference>
<dbReference type="PROSITE" id="PS00411">
    <property type="entry name" value="KINESIN_MOTOR_1"/>
    <property type="match status" value="1"/>
</dbReference>
<feature type="compositionally biased region" description="Polar residues" evidence="16">
    <location>
        <begin position="1040"/>
        <end position="1051"/>
    </location>
</feature>
<feature type="domain" description="Kinesin motor" evidence="17">
    <location>
        <begin position="80"/>
        <end position="415"/>
    </location>
</feature>
<dbReference type="GO" id="GO:0072686">
    <property type="term" value="C:mitotic spindle"/>
    <property type="evidence" value="ECO:0007669"/>
    <property type="project" value="TreeGrafter"/>
</dbReference>
<dbReference type="Pfam" id="PF13931">
    <property type="entry name" value="Microtub_bind"/>
    <property type="match status" value="1"/>
</dbReference>
<evidence type="ECO:0000259" key="17">
    <source>
        <dbReference type="PROSITE" id="PS50067"/>
    </source>
</evidence>
<evidence type="ECO:0000256" key="1">
    <source>
        <dbReference type="ARBA" id="ARBA00004245"/>
    </source>
</evidence>